<evidence type="ECO:0000256" key="2">
    <source>
        <dbReference type="ARBA" id="ARBA00009726"/>
    </source>
</evidence>
<dbReference type="InterPro" id="IPR011527">
    <property type="entry name" value="ABC1_TM_dom"/>
</dbReference>
<evidence type="ECO:0000259" key="10">
    <source>
        <dbReference type="PROSITE" id="PS50893"/>
    </source>
</evidence>
<evidence type="ECO:0000256" key="9">
    <source>
        <dbReference type="SAM" id="Phobius"/>
    </source>
</evidence>
<dbReference type="InterPro" id="IPR017871">
    <property type="entry name" value="ABC_transporter-like_CS"/>
</dbReference>
<dbReference type="CDD" id="cd03244">
    <property type="entry name" value="ABCC_MRP_domain2"/>
    <property type="match status" value="1"/>
</dbReference>
<dbReference type="InterPro" id="IPR003439">
    <property type="entry name" value="ABC_transporter-like_ATP-bd"/>
</dbReference>
<evidence type="ECO:0000256" key="7">
    <source>
        <dbReference type="ARBA" id="ARBA00022989"/>
    </source>
</evidence>
<dbReference type="InterPro" id="IPR027417">
    <property type="entry name" value="P-loop_NTPase"/>
</dbReference>
<dbReference type="SMART" id="SM00382">
    <property type="entry name" value="AAA"/>
    <property type="match status" value="2"/>
</dbReference>
<keyword evidence="3" id="KW-0813">Transport</keyword>
<feature type="domain" description="ABC transmembrane type-1" evidence="11">
    <location>
        <begin position="15"/>
        <end position="298"/>
    </location>
</feature>
<feature type="domain" description="ABC transporter" evidence="10">
    <location>
        <begin position="385"/>
        <end position="607"/>
    </location>
</feature>
<evidence type="ECO:0000256" key="4">
    <source>
        <dbReference type="ARBA" id="ARBA00022692"/>
    </source>
</evidence>
<keyword evidence="6" id="KW-0067">ATP-binding</keyword>
<dbReference type="InterPro" id="IPR044746">
    <property type="entry name" value="ABCC_6TM_D1"/>
</dbReference>
<dbReference type="InterPro" id="IPR044726">
    <property type="entry name" value="ABCC_6TM_D2"/>
</dbReference>
<feature type="transmembrane region" description="Helical" evidence="9">
    <location>
        <begin position="702"/>
        <end position="728"/>
    </location>
</feature>
<protein>
    <submittedName>
        <fullName evidence="12">Multidrug resistance-associated protein 1 (ATP-binding cassette sub-family C member 1) (Glutathione-S-conjugate-translocating ATPase ABCC1) (Leukotriene C(4) transporter) (LTC4 transporter)</fullName>
    </submittedName>
</protein>
<feature type="transmembrane region" description="Helical" evidence="9">
    <location>
        <begin position="54"/>
        <end position="77"/>
    </location>
</feature>
<feature type="transmembrane region" description="Helical" evidence="9">
    <location>
        <begin position="12"/>
        <end position="34"/>
    </location>
</feature>
<feature type="domain" description="ABC transporter" evidence="10">
    <location>
        <begin position="1023"/>
        <end position="1262"/>
    </location>
</feature>
<dbReference type="PANTHER" id="PTHR24223:SF456">
    <property type="entry name" value="MULTIDRUG RESISTANCE-ASSOCIATED PROTEIN LETHAL(2)03659"/>
    <property type="match status" value="1"/>
</dbReference>
<feature type="domain" description="ABC transmembrane type-1" evidence="11">
    <location>
        <begin position="706"/>
        <end position="986"/>
    </location>
</feature>
<dbReference type="SUPFAM" id="SSF90123">
    <property type="entry name" value="ABC transporter transmembrane region"/>
    <property type="match status" value="2"/>
</dbReference>
<evidence type="ECO:0000256" key="6">
    <source>
        <dbReference type="ARBA" id="ARBA00022840"/>
    </source>
</evidence>
<dbReference type="CDD" id="cd03250">
    <property type="entry name" value="ABCC_MRP_domain1"/>
    <property type="match status" value="1"/>
</dbReference>
<keyword evidence="7 9" id="KW-1133">Transmembrane helix</keyword>
<feature type="transmembrane region" description="Helical" evidence="9">
    <location>
        <begin position="955"/>
        <end position="974"/>
    </location>
</feature>
<dbReference type="PROSITE" id="PS00211">
    <property type="entry name" value="ABC_TRANSPORTER_1"/>
    <property type="match status" value="2"/>
</dbReference>
<feature type="transmembrane region" description="Helical" evidence="9">
    <location>
        <begin position="154"/>
        <end position="176"/>
    </location>
</feature>
<sequence>MLTWSLWSVIRPRMLLAGVVKLLNSSVQFLYPLLLNQILLFIQTVETSELWKGYTFAVAFGLAMIAKAVLEGVYFFLTFRSGWQVRSIMTTEIYQKALRLSPSARQSQTVGQIVNLMQLDSTKLEMFVAMAFHVLWDGVYQIIGYMVILYTFIGWAAFVGLAVMLVAIPVQGLVFAKVLALNKKMVGITDDRVKLTNEVLQGMMGIKMAAWENKYSEVISGYRAKEIKLLRSTMFLTAFSSAYMMAMPAITAVVALSVYAVNVDGNIDAATLFTALSAFGQLRFPLMFYPNALNQLVQARVSRKRIADFFALDEVVQKSKGNRRVEDDDADDAGSDVMVEINDGVFYWKRPSYNAARLDLGADGKGANPVSMAALNAQGEGEETWPDEDIESGENEVERAALRDINVTVKRGKLVGIIGSVGSGKSSLIGAMINELFCAHGSVTLRGSVAYAAQSAWILNDTVRENILYGEPFDEKRYFEVLKVCQLMHDLEVLDDGDQTVIGERGINLSGGQKQRISVARAVYSTRDIVILDDPLSALDPEVARKMFEDCILKFLKGRTRILVTNQLNFLPQCDKIIVLDSKENMPGEIVEQGRYSKLVTSGLDFSRLMEKYNGKEDEDERLAESELSLNAAKDREEEDAESLASERLVSSLLGPREGSSSVAKAGIQETEGKQLMQVEERQKGAVQFSEYVGYIKSGGGYLFFIFVLFLYVLSQVGTVANTAWVSIWADDNNYEDYSLGFYLAGYALTAILLAVITYMRSVAIFYLGVRASAKLHKELIRSITHAPMRFFDTTPIGRVISRFSKDLFLIDTQLPFMFSFFLFTTMFVFFSFGTIGFTTPLFLAAIPVMVIIYMYILNYYRPLARDSKRLESISRSPVYAHFSETLGGLSTIRAFGNSGAFKAANAEKVDENLKGWYLVKAIERWLSVRLEILGAMITILAACLAVYGASEGTITAGLAGLSLTFSISITGLLNQTVRTFAELEAGMNSVERVLFYSKEIEQEKAFDSPNPPPEDWPSRGALEIRNLRMRYREDTELVLKGLTVSIEGGQRVGIAGRTGSGKSSTLSALLRLVEPEMDDPEGPGPITIDGVDISKIGLHELRSKISIVPQNPVIFSGTVRSNLDPFNAYEDDQIWDALQQCAMVESIRESGGLDSEVSEFGENFSQGQRQLLCLARAVLAQAKILLLDEATSSVDYETDAAIQNTINSSFKGSTILTIAHRMLSIIEYDRILVLSDGQVAEFGSPDELLKDSDSEFSGMVGELGSDMAGQLKTLARKAAAARSE</sequence>
<dbReference type="Pfam" id="PF00005">
    <property type="entry name" value="ABC_tran"/>
    <property type="match status" value="2"/>
</dbReference>
<accession>A0ABP0IQR2</accession>
<keyword evidence="8 9" id="KW-0472">Membrane</keyword>
<dbReference type="Gene3D" id="3.40.50.300">
    <property type="entry name" value="P-loop containing nucleotide triphosphate hydrolases"/>
    <property type="match status" value="2"/>
</dbReference>
<comment type="caution">
    <text evidence="12">The sequence shown here is derived from an EMBL/GenBank/DDBJ whole genome shotgun (WGS) entry which is preliminary data.</text>
</comment>
<dbReference type="CDD" id="cd18580">
    <property type="entry name" value="ABC_6TM_ABCC_D2"/>
    <property type="match status" value="1"/>
</dbReference>
<keyword evidence="5" id="KW-0547">Nucleotide-binding</keyword>
<feature type="transmembrane region" description="Helical" evidence="9">
    <location>
        <begin position="740"/>
        <end position="768"/>
    </location>
</feature>
<dbReference type="InterPro" id="IPR003593">
    <property type="entry name" value="AAA+_ATPase"/>
</dbReference>
<dbReference type="PANTHER" id="PTHR24223">
    <property type="entry name" value="ATP-BINDING CASSETTE SUB-FAMILY C"/>
    <property type="match status" value="1"/>
</dbReference>
<dbReference type="EMBL" id="CAXAMM010004786">
    <property type="protein sequence ID" value="CAK9004941.1"/>
    <property type="molecule type" value="Genomic_DNA"/>
</dbReference>
<feature type="transmembrane region" description="Helical" evidence="9">
    <location>
        <begin position="267"/>
        <end position="286"/>
    </location>
</feature>
<dbReference type="InterPro" id="IPR050173">
    <property type="entry name" value="ABC_transporter_C-like"/>
</dbReference>
<evidence type="ECO:0000259" key="11">
    <source>
        <dbReference type="PROSITE" id="PS50929"/>
    </source>
</evidence>
<proteinExistence type="inferred from homology"/>
<dbReference type="InterPro" id="IPR036640">
    <property type="entry name" value="ABC1_TM_sf"/>
</dbReference>
<keyword evidence="4 9" id="KW-0812">Transmembrane</keyword>
<evidence type="ECO:0000313" key="12">
    <source>
        <dbReference type="EMBL" id="CAK9004941.1"/>
    </source>
</evidence>
<evidence type="ECO:0000256" key="5">
    <source>
        <dbReference type="ARBA" id="ARBA00022741"/>
    </source>
</evidence>
<evidence type="ECO:0000313" key="13">
    <source>
        <dbReference type="Proteomes" id="UP001642464"/>
    </source>
</evidence>
<dbReference type="CDD" id="cd18579">
    <property type="entry name" value="ABC_6TM_ABCC_D1"/>
    <property type="match status" value="1"/>
</dbReference>
<evidence type="ECO:0000256" key="8">
    <source>
        <dbReference type="ARBA" id="ARBA00023136"/>
    </source>
</evidence>
<comment type="similarity">
    <text evidence="2">Belongs to the ABC transporter superfamily. ABCC family. Conjugate transporter (TC 3.A.1.208) subfamily.</text>
</comment>
<feature type="transmembrane region" description="Helical" evidence="9">
    <location>
        <begin position="815"/>
        <end position="836"/>
    </location>
</feature>
<feature type="transmembrane region" description="Helical" evidence="9">
    <location>
        <begin position="235"/>
        <end position="261"/>
    </location>
</feature>
<dbReference type="SUPFAM" id="SSF52540">
    <property type="entry name" value="P-loop containing nucleoside triphosphate hydrolases"/>
    <property type="match status" value="2"/>
</dbReference>
<evidence type="ECO:0000256" key="1">
    <source>
        <dbReference type="ARBA" id="ARBA00004141"/>
    </source>
</evidence>
<dbReference type="Proteomes" id="UP001642464">
    <property type="component" value="Unassembled WGS sequence"/>
</dbReference>
<comment type="subcellular location">
    <subcellularLocation>
        <location evidence="1">Membrane</location>
        <topology evidence="1">Multi-pass membrane protein</topology>
    </subcellularLocation>
</comment>
<dbReference type="PROSITE" id="PS50929">
    <property type="entry name" value="ABC_TM1F"/>
    <property type="match status" value="2"/>
</dbReference>
<evidence type="ECO:0000256" key="3">
    <source>
        <dbReference type="ARBA" id="ARBA00022448"/>
    </source>
</evidence>
<reference evidence="12 13" key="1">
    <citation type="submission" date="2024-02" db="EMBL/GenBank/DDBJ databases">
        <authorList>
            <person name="Chen Y."/>
            <person name="Shah S."/>
            <person name="Dougan E. K."/>
            <person name="Thang M."/>
            <person name="Chan C."/>
        </authorList>
    </citation>
    <scope>NUCLEOTIDE SEQUENCE [LARGE SCALE GENOMIC DNA]</scope>
</reference>
<dbReference type="Pfam" id="PF00664">
    <property type="entry name" value="ABC_membrane"/>
    <property type="match status" value="2"/>
</dbReference>
<dbReference type="Gene3D" id="1.20.1560.10">
    <property type="entry name" value="ABC transporter type 1, transmembrane domain"/>
    <property type="match status" value="2"/>
</dbReference>
<gene>
    <name evidence="12" type="ORF">SCF082_LOCUS8390</name>
</gene>
<feature type="transmembrane region" description="Helical" evidence="9">
    <location>
        <begin position="127"/>
        <end position="148"/>
    </location>
</feature>
<organism evidence="12 13">
    <name type="scientific">Durusdinium trenchii</name>
    <dbReference type="NCBI Taxonomy" id="1381693"/>
    <lineage>
        <taxon>Eukaryota</taxon>
        <taxon>Sar</taxon>
        <taxon>Alveolata</taxon>
        <taxon>Dinophyceae</taxon>
        <taxon>Suessiales</taxon>
        <taxon>Symbiodiniaceae</taxon>
        <taxon>Durusdinium</taxon>
    </lineage>
</organism>
<feature type="transmembrane region" description="Helical" evidence="9">
    <location>
        <begin position="931"/>
        <end position="949"/>
    </location>
</feature>
<name>A0ABP0IQR2_9DINO</name>
<feature type="transmembrane region" description="Helical" evidence="9">
    <location>
        <begin position="842"/>
        <end position="861"/>
    </location>
</feature>
<keyword evidence="13" id="KW-1185">Reference proteome</keyword>
<dbReference type="PROSITE" id="PS50893">
    <property type="entry name" value="ABC_TRANSPORTER_2"/>
    <property type="match status" value="2"/>
</dbReference>